<evidence type="ECO:0000313" key="2">
    <source>
        <dbReference type="Proteomes" id="UP000019593"/>
    </source>
</evidence>
<name>W8RW55_9RHOB</name>
<proteinExistence type="predicted"/>
<reference evidence="1 2" key="1">
    <citation type="submission" date="2013-03" db="EMBL/GenBank/DDBJ databases">
        <authorList>
            <person name="Fiebig A."/>
            <person name="Goeker M."/>
            <person name="Klenk H.-P.P."/>
        </authorList>
    </citation>
    <scope>NUCLEOTIDE SEQUENCE [LARGE SCALE GENOMIC DNA]</scope>
    <source>
        <strain evidence="2">DSM 19469</strain>
    </source>
</reference>
<accession>W8RW55</accession>
<evidence type="ECO:0000313" key="1">
    <source>
        <dbReference type="EMBL" id="AHM05538.1"/>
    </source>
</evidence>
<dbReference type="KEGG" id="red:roselon_03278"/>
<dbReference type="STRING" id="1294273.roselon_03278"/>
<sequence>MTGKPVWRGRILPKPPARVETGKEVCNRMRIGPGPLPSLLIAL</sequence>
<organism evidence="1 2">
    <name type="scientific">Roseicyclus elongatus DSM 19469</name>
    <dbReference type="NCBI Taxonomy" id="1294273"/>
    <lineage>
        <taxon>Bacteria</taxon>
        <taxon>Pseudomonadati</taxon>
        <taxon>Pseudomonadota</taxon>
        <taxon>Alphaproteobacteria</taxon>
        <taxon>Rhodobacterales</taxon>
        <taxon>Roseobacteraceae</taxon>
        <taxon>Roseicyclus</taxon>
    </lineage>
</organism>
<protein>
    <submittedName>
        <fullName evidence="1">Uncharacterized protein</fullName>
    </submittedName>
</protein>
<dbReference type="HOGENOM" id="CLU_3239032_0_0_5"/>
<gene>
    <name evidence="1" type="ORF">roselon_03278</name>
</gene>
<dbReference type="AlphaFoldDB" id="W8RW55"/>
<dbReference type="Proteomes" id="UP000019593">
    <property type="component" value="Chromosome"/>
</dbReference>
<keyword evidence="2" id="KW-1185">Reference proteome</keyword>
<dbReference type="EMBL" id="CP004372">
    <property type="protein sequence ID" value="AHM05538.1"/>
    <property type="molecule type" value="Genomic_DNA"/>
</dbReference>